<protein>
    <submittedName>
        <fullName evidence="2">Uncharacterized protein</fullName>
    </submittedName>
</protein>
<dbReference type="AlphaFoldDB" id="A0A8X6HTX3"/>
<proteinExistence type="predicted"/>
<comment type="caution">
    <text evidence="2">The sequence shown here is derived from an EMBL/GenBank/DDBJ whole genome shotgun (WGS) entry which is preliminary data.</text>
</comment>
<dbReference type="OrthoDB" id="10030973at2759"/>
<organism evidence="2 3">
    <name type="scientific">Trichonephila clavata</name>
    <name type="common">Joro spider</name>
    <name type="synonym">Nephila clavata</name>
    <dbReference type="NCBI Taxonomy" id="2740835"/>
    <lineage>
        <taxon>Eukaryota</taxon>
        <taxon>Metazoa</taxon>
        <taxon>Ecdysozoa</taxon>
        <taxon>Arthropoda</taxon>
        <taxon>Chelicerata</taxon>
        <taxon>Arachnida</taxon>
        <taxon>Araneae</taxon>
        <taxon>Araneomorphae</taxon>
        <taxon>Entelegynae</taxon>
        <taxon>Araneoidea</taxon>
        <taxon>Nephilidae</taxon>
        <taxon>Trichonephila</taxon>
    </lineage>
</organism>
<dbReference type="Proteomes" id="UP000887116">
    <property type="component" value="Unassembled WGS sequence"/>
</dbReference>
<evidence type="ECO:0000313" key="2">
    <source>
        <dbReference type="EMBL" id="GFR30047.1"/>
    </source>
</evidence>
<dbReference type="EMBL" id="BMAO01019356">
    <property type="protein sequence ID" value="GFR30047.1"/>
    <property type="molecule type" value="Genomic_DNA"/>
</dbReference>
<feature type="compositionally biased region" description="Basic and acidic residues" evidence="1">
    <location>
        <begin position="24"/>
        <end position="38"/>
    </location>
</feature>
<gene>
    <name evidence="2" type="ORF">TNCT_74061</name>
</gene>
<name>A0A8X6HTX3_TRICU</name>
<evidence type="ECO:0000313" key="3">
    <source>
        <dbReference type="Proteomes" id="UP000887116"/>
    </source>
</evidence>
<accession>A0A8X6HTX3</accession>
<sequence>MGEKKWQITNLSQADIAKLIEASDSKGEVSEYENHTSDEIVSESSDNDFDTNNQQMNYKESIQFKNHEIKWKLIQLPHFSQSTAANNIKTTQGVTRYATAKVTDIKSAFDVVFNPTTENEIIKMNNIEGEKVYGKKMEKYQN</sequence>
<reference evidence="2" key="1">
    <citation type="submission" date="2020-07" db="EMBL/GenBank/DDBJ databases">
        <title>Multicomponent nature underlies the extraordinary mechanical properties of spider dragline silk.</title>
        <authorList>
            <person name="Kono N."/>
            <person name="Nakamura H."/>
            <person name="Mori M."/>
            <person name="Yoshida Y."/>
            <person name="Ohtoshi R."/>
            <person name="Malay A.D."/>
            <person name="Moran D.A.P."/>
            <person name="Tomita M."/>
            <person name="Numata K."/>
            <person name="Arakawa K."/>
        </authorList>
    </citation>
    <scope>NUCLEOTIDE SEQUENCE</scope>
</reference>
<evidence type="ECO:0000256" key="1">
    <source>
        <dbReference type="SAM" id="MobiDB-lite"/>
    </source>
</evidence>
<keyword evidence="3" id="KW-1185">Reference proteome</keyword>
<feature type="region of interest" description="Disordered" evidence="1">
    <location>
        <begin position="24"/>
        <end position="50"/>
    </location>
</feature>